<evidence type="ECO:0000256" key="10">
    <source>
        <dbReference type="ARBA" id="ARBA00022840"/>
    </source>
</evidence>
<evidence type="ECO:0000256" key="6">
    <source>
        <dbReference type="ARBA" id="ARBA00022664"/>
    </source>
</evidence>
<dbReference type="InterPro" id="IPR043519">
    <property type="entry name" value="NT_sf"/>
</dbReference>
<gene>
    <name evidence="16" type="ORF">TRITD_6Av1G096660</name>
</gene>
<dbReference type="EC" id="2.7.7.19" evidence="5"/>
<accession>A0A9R0Y097</accession>
<dbReference type="Gramene" id="TRITD6Av1G096660.7">
    <property type="protein sequence ID" value="TRITD6Av1G096660.7"/>
    <property type="gene ID" value="TRITD6Av1G096660"/>
</dbReference>
<keyword evidence="17" id="KW-1185">Reference proteome</keyword>
<dbReference type="Pfam" id="PF20750">
    <property type="entry name" value="PAP_NTPase"/>
    <property type="match status" value="1"/>
</dbReference>
<feature type="chain" id="PRO_5040248393" description="polynucleotide adenylyltransferase" evidence="13">
    <location>
        <begin position="21"/>
        <end position="115"/>
    </location>
</feature>
<dbReference type="InterPro" id="IPR048840">
    <property type="entry name" value="PolA_pol_NTPase"/>
</dbReference>
<evidence type="ECO:0000256" key="11">
    <source>
        <dbReference type="ARBA" id="ARBA00022842"/>
    </source>
</evidence>
<evidence type="ECO:0000256" key="12">
    <source>
        <dbReference type="ARBA" id="ARBA00023242"/>
    </source>
</evidence>
<dbReference type="PANTHER" id="PTHR10682:SF27">
    <property type="entry name" value="POLY(A) POLYMERASE"/>
    <property type="match status" value="1"/>
</dbReference>
<dbReference type="GO" id="GO:0005524">
    <property type="term" value="F:ATP binding"/>
    <property type="evidence" value="ECO:0007669"/>
    <property type="project" value="UniProtKB-KW"/>
</dbReference>
<comment type="similarity">
    <text evidence="4">Belongs to the poly(A) polymerase family.</text>
</comment>
<dbReference type="GO" id="GO:0046872">
    <property type="term" value="F:metal ion binding"/>
    <property type="evidence" value="ECO:0007669"/>
    <property type="project" value="UniProtKB-KW"/>
</dbReference>
<keyword evidence="13" id="KW-0732">Signal</keyword>
<evidence type="ECO:0000256" key="4">
    <source>
        <dbReference type="ARBA" id="ARBA00010912"/>
    </source>
</evidence>
<reference evidence="16 17" key="1">
    <citation type="submission" date="2017-09" db="EMBL/GenBank/DDBJ databases">
        <authorList>
            <consortium name="International Durum Wheat Genome Sequencing Consortium (IDWGSC)"/>
            <person name="Milanesi L."/>
        </authorList>
    </citation>
    <scope>NUCLEOTIDE SEQUENCE [LARGE SCALE GENOMIC DNA]</scope>
    <source>
        <strain evidence="17">cv. Svevo</strain>
    </source>
</reference>
<evidence type="ECO:0000313" key="17">
    <source>
        <dbReference type="Proteomes" id="UP000324705"/>
    </source>
</evidence>
<protein>
    <recommendedName>
        <fullName evidence="5">polynucleotide adenylyltransferase</fullName>
        <ecNumber evidence="5">2.7.7.19</ecNumber>
    </recommendedName>
</protein>
<dbReference type="PANTHER" id="PTHR10682">
    <property type="entry name" value="POLY A POLYMERASE"/>
    <property type="match status" value="1"/>
</dbReference>
<dbReference type="Proteomes" id="UP000324705">
    <property type="component" value="Chromosome 6A"/>
</dbReference>
<keyword evidence="7" id="KW-0808">Transferase</keyword>
<evidence type="ECO:0000256" key="8">
    <source>
        <dbReference type="ARBA" id="ARBA00022723"/>
    </source>
</evidence>
<comment type="cofactor">
    <cofactor evidence="2">
        <name>Mg(2+)</name>
        <dbReference type="ChEBI" id="CHEBI:18420"/>
    </cofactor>
</comment>
<dbReference type="GO" id="GO:0005634">
    <property type="term" value="C:nucleus"/>
    <property type="evidence" value="ECO:0007669"/>
    <property type="project" value="UniProtKB-SubCell"/>
</dbReference>
<dbReference type="SUPFAM" id="SSF81631">
    <property type="entry name" value="PAP/OAS1 substrate-binding domain"/>
    <property type="match status" value="1"/>
</dbReference>
<evidence type="ECO:0000259" key="14">
    <source>
        <dbReference type="Pfam" id="PF04928"/>
    </source>
</evidence>
<keyword evidence="9" id="KW-0547">Nucleotide-binding</keyword>
<keyword evidence="10" id="KW-0067">ATP-binding</keyword>
<comment type="subcellular location">
    <subcellularLocation>
        <location evidence="3">Nucleus</location>
    </subcellularLocation>
</comment>
<proteinExistence type="inferred from homology"/>
<comment type="cofactor">
    <cofactor evidence="1">
        <name>Mn(2+)</name>
        <dbReference type="ChEBI" id="CHEBI:29035"/>
    </cofactor>
</comment>
<feature type="signal peptide" evidence="13">
    <location>
        <begin position="1"/>
        <end position="20"/>
    </location>
</feature>
<evidence type="ECO:0000313" key="16">
    <source>
        <dbReference type="EMBL" id="VAI45849.1"/>
    </source>
</evidence>
<dbReference type="Gene3D" id="3.30.460.10">
    <property type="entry name" value="Beta Polymerase, domain 2"/>
    <property type="match status" value="1"/>
</dbReference>
<evidence type="ECO:0000256" key="3">
    <source>
        <dbReference type="ARBA" id="ARBA00004123"/>
    </source>
</evidence>
<organism evidence="16 17">
    <name type="scientific">Triticum turgidum subsp. durum</name>
    <name type="common">Durum wheat</name>
    <name type="synonym">Triticum durum</name>
    <dbReference type="NCBI Taxonomy" id="4567"/>
    <lineage>
        <taxon>Eukaryota</taxon>
        <taxon>Viridiplantae</taxon>
        <taxon>Streptophyta</taxon>
        <taxon>Embryophyta</taxon>
        <taxon>Tracheophyta</taxon>
        <taxon>Spermatophyta</taxon>
        <taxon>Magnoliopsida</taxon>
        <taxon>Liliopsida</taxon>
        <taxon>Poales</taxon>
        <taxon>Poaceae</taxon>
        <taxon>BOP clade</taxon>
        <taxon>Pooideae</taxon>
        <taxon>Triticodae</taxon>
        <taxon>Triticeae</taxon>
        <taxon>Triticinae</taxon>
        <taxon>Triticum</taxon>
    </lineage>
</organism>
<dbReference type="Gene3D" id="1.10.1410.10">
    <property type="match status" value="1"/>
</dbReference>
<dbReference type="InterPro" id="IPR007012">
    <property type="entry name" value="PolA_pol_cen_dom"/>
</dbReference>
<keyword evidence="6" id="KW-0507">mRNA processing</keyword>
<sequence length="115" mass="13031">MKFKFHGMAIDLLYASVSLAVIPPESTVRSLNGCRVADQILRLVPNVENFRTTLRCLKYWAERRGVYSNRLLVSLGVSTGPYWLLLSANSILMLYQVCWSQDSSEFLRSGSGRIQ</sequence>
<dbReference type="EMBL" id="LT934121">
    <property type="protein sequence ID" value="VAI45849.1"/>
    <property type="molecule type" value="Genomic_DNA"/>
</dbReference>
<feature type="domain" description="Poly(A) polymerase central" evidence="14">
    <location>
        <begin position="49"/>
        <end position="78"/>
    </location>
</feature>
<evidence type="ECO:0000256" key="1">
    <source>
        <dbReference type="ARBA" id="ARBA00001936"/>
    </source>
</evidence>
<keyword evidence="11" id="KW-0460">Magnesium</keyword>
<evidence type="ECO:0000256" key="2">
    <source>
        <dbReference type="ARBA" id="ARBA00001946"/>
    </source>
</evidence>
<keyword evidence="12" id="KW-0539">Nucleus</keyword>
<dbReference type="AlphaFoldDB" id="A0A9R0Y097"/>
<evidence type="ECO:0000256" key="9">
    <source>
        <dbReference type="ARBA" id="ARBA00022741"/>
    </source>
</evidence>
<evidence type="ECO:0000259" key="15">
    <source>
        <dbReference type="Pfam" id="PF20750"/>
    </source>
</evidence>
<dbReference type="Pfam" id="PF04928">
    <property type="entry name" value="PAP_central"/>
    <property type="match status" value="1"/>
</dbReference>
<dbReference type="GO" id="GO:0006397">
    <property type="term" value="P:mRNA processing"/>
    <property type="evidence" value="ECO:0007669"/>
    <property type="project" value="UniProtKB-KW"/>
</dbReference>
<evidence type="ECO:0000256" key="7">
    <source>
        <dbReference type="ARBA" id="ARBA00022679"/>
    </source>
</evidence>
<evidence type="ECO:0000256" key="5">
    <source>
        <dbReference type="ARBA" id="ARBA00012388"/>
    </source>
</evidence>
<evidence type="ECO:0000256" key="13">
    <source>
        <dbReference type="SAM" id="SignalP"/>
    </source>
</evidence>
<feature type="domain" description="Poly(A) polymerase nucleotidyltransferase" evidence="15">
    <location>
        <begin position="25"/>
        <end position="44"/>
    </location>
</feature>
<name>A0A9R0Y097_TRITD</name>
<keyword evidence="8" id="KW-0479">Metal-binding</keyword>
<dbReference type="GO" id="GO:1990817">
    <property type="term" value="F:poly(A) RNA polymerase activity"/>
    <property type="evidence" value="ECO:0007669"/>
    <property type="project" value="UniProtKB-EC"/>
</dbReference>